<gene>
    <name evidence="2" type="ORF">N658DRAFT_332024</name>
</gene>
<dbReference type="Proteomes" id="UP001305647">
    <property type="component" value="Unassembled WGS sequence"/>
</dbReference>
<keyword evidence="3" id="KW-1185">Reference proteome</keyword>
<dbReference type="AlphaFoldDB" id="A0AAN6PS15"/>
<sequence length="232" mass="25708">MAAAANAAVRERSLRSTPVDLERMNVMKALTAAEHSRRQFILNFAASRDTQLLIPGQKSSAVKAAEEWVALRLAQEGYQAVKTDYFKYSVDARLWSTHVGNDLEFPFAFMRGKEEASSSDSSEADYKEPFGQALKGQEADICKGEVVVAMTASPPKSSQGWSTRNQQSTPPSPQIRRQRSITMPRSTDVSVKKRSWSLNSLEGIEPAKANPDRVPFLVRLGRSWSRNQSAAT</sequence>
<proteinExistence type="predicted"/>
<feature type="compositionally biased region" description="Polar residues" evidence="1">
    <location>
        <begin position="154"/>
        <end position="169"/>
    </location>
</feature>
<reference evidence="2" key="2">
    <citation type="submission" date="2023-05" db="EMBL/GenBank/DDBJ databases">
        <authorList>
            <consortium name="Lawrence Berkeley National Laboratory"/>
            <person name="Steindorff A."/>
            <person name="Hensen N."/>
            <person name="Bonometti L."/>
            <person name="Westerberg I."/>
            <person name="Brannstrom I.O."/>
            <person name="Guillou S."/>
            <person name="Cros-Aarteil S."/>
            <person name="Calhoun S."/>
            <person name="Haridas S."/>
            <person name="Kuo A."/>
            <person name="Mondo S."/>
            <person name="Pangilinan J."/>
            <person name="Riley R."/>
            <person name="Labutti K."/>
            <person name="Andreopoulos B."/>
            <person name="Lipzen A."/>
            <person name="Chen C."/>
            <person name="Yanf M."/>
            <person name="Daum C."/>
            <person name="Ng V."/>
            <person name="Clum A."/>
            <person name="Ohm R."/>
            <person name="Martin F."/>
            <person name="Silar P."/>
            <person name="Natvig D."/>
            <person name="Lalanne C."/>
            <person name="Gautier V."/>
            <person name="Ament-Velasquez S.L."/>
            <person name="Kruys A."/>
            <person name="Hutchinson M.I."/>
            <person name="Powell A.J."/>
            <person name="Barry K."/>
            <person name="Miller A.N."/>
            <person name="Grigoriev I.V."/>
            <person name="Debuchy R."/>
            <person name="Gladieux P."/>
            <person name="Thoren M.H."/>
            <person name="Johannesson H."/>
        </authorList>
    </citation>
    <scope>NUCLEOTIDE SEQUENCE</scope>
    <source>
        <strain evidence="2">CBS 757.83</strain>
    </source>
</reference>
<reference evidence="2" key="1">
    <citation type="journal article" date="2023" name="Mol. Phylogenet. Evol.">
        <title>Genome-scale phylogeny and comparative genomics of the fungal order Sordariales.</title>
        <authorList>
            <person name="Hensen N."/>
            <person name="Bonometti L."/>
            <person name="Westerberg I."/>
            <person name="Brannstrom I.O."/>
            <person name="Guillou S."/>
            <person name="Cros-Aarteil S."/>
            <person name="Calhoun S."/>
            <person name="Haridas S."/>
            <person name="Kuo A."/>
            <person name="Mondo S."/>
            <person name="Pangilinan J."/>
            <person name="Riley R."/>
            <person name="LaButti K."/>
            <person name="Andreopoulos B."/>
            <person name="Lipzen A."/>
            <person name="Chen C."/>
            <person name="Yan M."/>
            <person name="Daum C."/>
            <person name="Ng V."/>
            <person name="Clum A."/>
            <person name="Steindorff A."/>
            <person name="Ohm R.A."/>
            <person name="Martin F."/>
            <person name="Silar P."/>
            <person name="Natvig D.O."/>
            <person name="Lalanne C."/>
            <person name="Gautier V."/>
            <person name="Ament-Velasquez S.L."/>
            <person name="Kruys A."/>
            <person name="Hutchinson M.I."/>
            <person name="Powell A.J."/>
            <person name="Barry K."/>
            <person name="Miller A.N."/>
            <person name="Grigoriev I.V."/>
            <person name="Debuchy R."/>
            <person name="Gladieux P."/>
            <person name="Hiltunen Thoren M."/>
            <person name="Johannesson H."/>
        </authorList>
    </citation>
    <scope>NUCLEOTIDE SEQUENCE</scope>
    <source>
        <strain evidence="2">CBS 757.83</strain>
    </source>
</reference>
<name>A0AAN6PS15_9PEZI</name>
<evidence type="ECO:0000313" key="2">
    <source>
        <dbReference type="EMBL" id="KAK4096872.1"/>
    </source>
</evidence>
<comment type="caution">
    <text evidence="2">The sequence shown here is derived from an EMBL/GenBank/DDBJ whole genome shotgun (WGS) entry which is preliminary data.</text>
</comment>
<evidence type="ECO:0000256" key="1">
    <source>
        <dbReference type="SAM" id="MobiDB-lite"/>
    </source>
</evidence>
<protein>
    <submittedName>
        <fullName evidence="2">Uncharacterized protein</fullName>
    </submittedName>
</protein>
<evidence type="ECO:0000313" key="3">
    <source>
        <dbReference type="Proteomes" id="UP001305647"/>
    </source>
</evidence>
<dbReference type="EMBL" id="MU863693">
    <property type="protein sequence ID" value="KAK4096872.1"/>
    <property type="molecule type" value="Genomic_DNA"/>
</dbReference>
<accession>A0AAN6PS15</accession>
<organism evidence="2 3">
    <name type="scientific">Parathielavia hyrcaniae</name>
    <dbReference type="NCBI Taxonomy" id="113614"/>
    <lineage>
        <taxon>Eukaryota</taxon>
        <taxon>Fungi</taxon>
        <taxon>Dikarya</taxon>
        <taxon>Ascomycota</taxon>
        <taxon>Pezizomycotina</taxon>
        <taxon>Sordariomycetes</taxon>
        <taxon>Sordariomycetidae</taxon>
        <taxon>Sordariales</taxon>
        <taxon>Chaetomiaceae</taxon>
        <taxon>Parathielavia</taxon>
    </lineage>
</organism>
<feature type="region of interest" description="Disordered" evidence="1">
    <location>
        <begin position="152"/>
        <end position="194"/>
    </location>
</feature>
<feature type="compositionally biased region" description="Polar residues" evidence="1">
    <location>
        <begin position="180"/>
        <end position="189"/>
    </location>
</feature>